<protein>
    <submittedName>
        <fullName evidence="2">Glycosyltransferase</fullName>
        <ecNumber evidence="2">2.4.-.-</ecNumber>
    </submittedName>
</protein>
<evidence type="ECO:0000313" key="3">
    <source>
        <dbReference type="Proteomes" id="UP001207408"/>
    </source>
</evidence>
<dbReference type="GO" id="GO:0016757">
    <property type="term" value="F:glycosyltransferase activity"/>
    <property type="evidence" value="ECO:0007669"/>
    <property type="project" value="UniProtKB-KW"/>
</dbReference>
<evidence type="ECO:0000313" key="2">
    <source>
        <dbReference type="EMBL" id="MCW3804891.1"/>
    </source>
</evidence>
<sequence length="253" mass="29800">MDENIAIVVPCYNEETRLPKNDFIRFLNETSQCKIVFSDDGSRDNTLKVLEEIKETAPNRVYINCLKKNGGKAAAVRDGVLYCYNQNLDFEKIAFLDSDLATSLKECLKVSKRIKKNIVFSFGSRIQKIDNRIDRKLYRHIIGRGIATVISIILDMNVYDTQCGCKVFRRDLAQFIFKDSFISRWLFDVELFFRIKHHYKGKKMRKIAREIPLKAWIDKDESKVKFSYSIKLWYDLYKINKKYNAKTISNDKR</sequence>
<dbReference type="EC" id="2.4.-.-" evidence="2"/>
<dbReference type="Gene3D" id="3.90.550.10">
    <property type="entry name" value="Spore Coat Polysaccharide Biosynthesis Protein SpsA, Chain A"/>
    <property type="match status" value="1"/>
</dbReference>
<accession>A0AAE3MBV4</accession>
<dbReference type="PANTHER" id="PTHR10859">
    <property type="entry name" value="GLYCOSYL TRANSFERASE"/>
    <property type="match status" value="1"/>
</dbReference>
<reference evidence="2" key="1">
    <citation type="submission" date="2022-10" db="EMBL/GenBank/DDBJ databases">
        <authorList>
            <person name="Yu W.X."/>
        </authorList>
    </citation>
    <scope>NUCLEOTIDE SEQUENCE</scope>
    <source>
        <strain evidence="2">D04</strain>
    </source>
</reference>
<dbReference type="AlphaFoldDB" id="A0AAE3MBV4"/>
<feature type="domain" description="Glycosyltransferase 2-like" evidence="1">
    <location>
        <begin position="7"/>
        <end position="174"/>
    </location>
</feature>
<evidence type="ECO:0000259" key="1">
    <source>
        <dbReference type="Pfam" id="PF00535"/>
    </source>
</evidence>
<name>A0AAE3MBV4_9BACT</name>
<gene>
    <name evidence="2" type="ORF">OM074_04585</name>
</gene>
<dbReference type="Pfam" id="PF00535">
    <property type="entry name" value="Glycos_transf_2"/>
    <property type="match status" value="1"/>
</dbReference>
<comment type="caution">
    <text evidence="2">The sequence shown here is derived from an EMBL/GenBank/DDBJ whole genome shotgun (WGS) entry which is preliminary data.</text>
</comment>
<proteinExistence type="predicted"/>
<dbReference type="GO" id="GO:0006487">
    <property type="term" value="P:protein N-linked glycosylation"/>
    <property type="evidence" value="ECO:0007669"/>
    <property type="project" value="TreeGrafter"/>
</dbReference>
<dbReference type="PANTHER" id="PTHR10859:SF91">
    <property type="entry name" value="DOLICHYL-PHOSPHATE BETA-GLUCOSYLTRANSFERASE"/>
    <property type="match status" value="1"/>
</dbReference>
<dbReference type="Proteomes" id="UP001207408">
    <property type="component" value="Unassembled WGS sequence"/>
</dbReference>
<dbReference type="RefSeq" id="WP_301198113.1">
    <property type="nucleotide sequence ID" value="NZ_JAPDPI010000006.1"/>
</dbReference>
<dbReference type="SUPFAM" id="SSF53448">
    <property type="entry name" value="Nucleotide-diphospho-sugar transferases"/>
    <property type="match status" value="1"/>
</dbReference>
<dbReference type="InterPro" id="IPR001173">
    <property type="entry name" value="Glyco_trans_2-like"/>
</dbReference>
<dbReference type="InterPro" id="IPR029044">
    <property type="entry name" value="Nucleotide-diphossugar_trans"/>
</dbReference>
<keyword evidence="2" id="KW-0808">Transferase</keyword>
<organism evidence="2 3">
    <name type="scientific">Plebeiibacterium marinum</name>
    <dbReference type="NCBI Taxonomy" id="2992111"/>
    <lineage>
        <taxon>Bacteria</taxon>
        <taxon>Pseudomonadati</taxon>
        <taxon>Bacteroidota</taxon>
        <taxon>Bacteroidia</taxon>
        <taxon>Marinilabiliales</taxon>
        <taxon>Marinilabiliaceae</taxon>
        <taxon>Plebeiibacterium</taxon>
    </lineage>
</organism>
<keyword evidence="2" id="KW-0328">Glycosyltransferase</keyword>
<dbReference type="EMBL" id="JAPDPI010000006">
    <property type="protein sequence ID" value="MCW3804891.1"/>
    <property type="molecule type" value="Genomic_DNA"/>
</dbReference>
<keyword evidence="3" id="KW-1185">Reference proteome</keyword>